<dbReference type="PANTHER" id="PTHR43214:SF43">
    <property type="entry name" value="TWO-COMPONENT RESPONSE REGULATOR"/>
    <property type="match status" value="1"/>
</dbReference>
<evidence type="ECO:0000313" key="3">
    <source>
        <dbReference type="EMBL" id="RFS83499.1"/>
    </source>
</evidence>
<organism evidence="3 4">
    <name type="scientific">Actinomadura spongiicola</name>
    <dbReference type="NCBI Taxonomy" id="2303421"/>
    <lineage>
        <taxon>Bacteria</taxon>
        <taxon>Bacillati</taxon>
        <taxon>Actinomycetota</taxon>
        <taxon>Actinomycetes</taxon>
        <taxon>Streptosporangiales</taxon>
        <taxon>Thermomonosporaceae</taxon>
        <taxon>Actinomadura</taxon>
    </lineage>
</organism>
<gene>
    <name evidence="3" type="ORF">D0T12_20880</name>
</gene>
<evidence type="ECO:0000256" key="1">
    <source>
        <dbReference type="ARBA" id="ARBA00023125"/>
    </source>
</evidence>
<dbReference type="PRINTS" id="PR00038">
    <property type="entry name" value="HTHLUXR"/>
</dbReference>
<dbReference type="InterPro" id="IPR000792">
    <property type="entry name" value="Tscrpt_reg_LuxR_C"/>
</dbReference>
<reference evidence="3 4" key="1">
    <citation type="submission" date="2018-08" db="EMBL/GenBank/DDBJ databases">
        <title>Actinomadura spongicola sp. nov., isolated from marine sponge Leucetta chagosensis.</title>
        <authorList>
            <person name="Li L."/>
            <person name="Lin H.W."/>
        </authorList>
    </citation>
    <scope>NUCLEOTIDE SEQUENCE [LARGE SCALE GENOMIC DNA]</scope>
    <source>
        <strain evidence="3 4">LHW52907</strain>
    </source>
</reference>
<dbReference type="GO" id="GO:0003677">
    <property type="term" value="F:DNA binding"/>
    <property type="evidence" value="ECO:0007669"/>
    <property type="project" value="UniProtKB-KW"/>
</dbReference>
<dbReference type="CDD" id="cd06170">
    <property type="entry name" value="LuxR_C_like"/>
    <property type="match status" value="1"/>
</dbReference>
<evidence type="ECO:0000313" key="4">
    <source>
        <dbReference type="Proteomes" id="UP000262882"/>
    </source>
</evidence>
<dbReference type="Gene3D" id="1.10.10.10">
    <property type="entry name" value="Winged helix-like DNA-binding domain superfamily/Winged helix DNA-binding domain"/>
    <property type="match status" value="1"/>
</dbReference>
<keyword evidence="1" id="KW-0238">DNA-binding</keyword>
<accession>A0A372GEG7</accession>
<sequence length="190" mass="21163">MIMDSQTLDLDDYQRIFRVLETSADAVGQDRFFERLGDALARHLDWTGARVTIGTPTTGRRPGPENFARTLCGTIEATPGTRVLISVCFPDGPGPGARERAILRRLQSHLAPWMSEHLSGVRRNTALISLTRREEAVVRLVAQGMSNRRIADRLGVTTDTVKKHLTRAMAKAGCRGRAQLALWWHDHEPA</sequence>
<dbReference type="AlphaFoldDB" id="A0A372GEG7"/>
<dbReference type="InterPro" id="IPR039420">
    <property type="entry name" value="WalR-like"/>
</dbReference>
<dbReference type="GO" id="GO:0006355">
    <property type="term" value="P:regulation of DNA-templated transcription"/>
    <property type="evidence" value="ECO:0007669"/>
    <property type="project" value="InterPro"/>
</dbReference>
<dbReference type="PROSITE" id="PS50043">
    <property type="entry name" value="HTH_LUXR_2"/>
    <property type="match status" value="1"/>
</dbReference>
<dbReference type="PROSITE" id="PS00622">
    <property type="entry name" value="HTH_LUXR_1"/>
    <property type="match status" value="1"/>
</dbReference>
<name>A0A372GEG7_9ACTN</name>
<dbReference type="InterPro" id="IPR016032">
    <property type="entry name" value="Sig_transdc_resp-reg_C-effctor"/>
</dbReference>
<dbReference type="SMART" id="SM00421">
    <property type="entry name" value="HTH_LUXR"/>
    <property type="match status" value="1"/>
</dbReference>
<dbReference type="PANTHER" id="PTHR43214">
    <property type="entry name" value="TWO-COMPONENT RESPONSE REGULATOR"/>
    <property type="match status" value="1"/>
</dbReference>
<dbReference type="EMBL" id="QVNQ01000006">
    <property type="protein sequence ID" value="RFS83499.1"/>
    <property type="molecule type" value="Genomic_DNA"/>
</dbReference>
<dbReference type="SUPFAM" id="SSF46894">
    <property type="entry name" value="C-terminal effector domain of the bipartite response regulators"/>
    <property type="match status" value="1"/>
</dbReference>
<dbReference type="Proteomes" id="UP000262882">
    <property type="component" value="Unassembled WGS sequence"/>
</dbReference>
<dbReference type="Pfam" id="PF00196">
    <property type="entry name" value="GerE"/>
    <property type="match status" value="1"/>
</dbReference>
<protein>
    <submittedName>
        <fullName evidence="3">LuxR family transcriptional regulator</fullName>
    </submittedName>
</protein>
<evidence type="ECO:0000259" key="2">
    <source>
        <dbReference type="PROSITE" id="PS50043"/>
    </source>
</evidence>
<dbReference type="InterPro" id="IPR036388">
    <property type="entry name" value="WH-like_DNA-bd_sf"/>
</dbReference>
<comment type="caution">
    <text evidence="3">The sequence shown here is derived from an EMBL/GenBank/DDBJ whole genome shotgun (WGS) entry which is preliminary data.</text>
</comment>
<keyword evidence="4" id="KW-1185">Reference proteome</keyword>
<proteinExistence type="predicted"/>
<feature type="domain" description="HTH luxR-type" evidence="2">
    <location>
        <begin position="123"/>
        <end position="188"/>
    </location>
</feature>